<feature type="domain" description="DSBA-like thioredoxin" evidence="3">
    <location>
        <begin position="4"/>
        <end position="191"/>
    </location>
</feature>
<comment type="similarity">
    <text evidence="1">Belongs to the GST superfamily. NadH family.</text>
</comment>
<dbReference type="GO" id="GO:0006749">
    <property type="term" value="P:glutathione metabolic process"/>
    <property type="evidence" value="ECO:0007669"/>
    <property type="project" value="TreeGrafter"/>
</dbReference>
<dbReference type="Pfam" id="PF01323">
    <property type="entry name" value="DSBA"/>
    <property type="match status" value="1"/>
</dbReference>
<dbReference type="InterPro" id="IPR036249">
    <property type="entry name" value="Thioredoxin-like_sf"/>
</dbReference>
<evidence type="ECO:0000313" key="4">
    <source>
        <dbReference type="EMBL" id="SFV37784.1"/>
    </source>
</evidence>
<organism evidence="4 5">
    <name type="scientific">Hyphomicrobium facile</name>
    <dbReference type="NCBI Taxonomy" id="51670"/>
    <lineage>
        <taxon>Bacteria</taxon>
        <taxon>Pseudomonadati</taxon>
        <taxon>Pseudomonadota</taxon>
        <taxon>Alphaproteobacteria</taxon>
        <taxon>Hyphomicrobiales</taxon>
        <taxon>Hyphomicrobiaceae</taxon>
        <taxon>Hyphomicrobium</taxon>
    </lineage>
</organism>
<evidence type="ECO:0000256" key="2">
    <source>
        <dbReference type="PIRSR" id="PIRSR006386-1"/>
    </source>
</evidence>
<comment type="catalytic activity">
    <reaction evidence="1">
        <text>2-hydroxychromene-2-carboxylate = (3E)-4-(2-hydroxyphenyl)-2-oxobut-3-enoate</text>
        <dbReference type="Rhea" id="RHEA:27401"/>
        <dbReference type="ChEBI" id="CHEBI:59350"/>
        <dbReference type="ChEBI" id="CHEBI:59353"/>
        <dbReference type="EC" id="5.99.1.4"/>
    </reaction>
</comment>
<dbReference type="PANTHER" id="PTHR42943:SF2">
    <property type="entry name" value="GLUTATHIONE S-TRANSFERASE KAPPA 1"/>
    <property type="match status" value="1"/>
</dbReference>
<dbReference type="SUPFAM" id="SSF52833">
    <property type="entry name" value="Thioredoxin-like"/>
    <property type="match status" value="1"/>
</dbReference>
<gene>
    <name evidence="4" type="ORF">SAMN04488557_3337</name>
</gene>
<dbReference type="PIRSF" id="PIRSF006386">
    <property type="entry name" value="HCCAis_GSTk"/>
    <property type="match status" value="1"/>
</dbReference>
<dbReference type="OrthoDB" id="5244108at2"/>
<dbReference type="STRING" id="51670.SAMN04488557_3337"/>
<evidence type="ECO:0000313" key="5">
    <source>
        <dbReference type="Proteomes" id="UP000199423"/>
    </source>
</evidence>
<dbReference type="GO" id="GO:1901170">
    <property type="term" value="P:naphthalene catabolic process"/>
    <property type="evidence" value="ECO:0007669"/>
    <property type="project" value="InterPro"/>
</dbReference>
<evidence type="ECO:0000259" key="3">
    <source>
        <dbReference type="Pfam" id="PF01323"/>
    </source>
</evidence>
<keyword evidence="5" id="KW-1185">Reference proteome</keyword>
<name>A0A1I7NSY5_9HYPH</name>
<dbReference type="EC" id="5.99.1.4" evidence="1"/>
<dbReference type="PANTHER" id="PTHR42943">
    <property type="entry name" value="GLUTATHIONE S-TRANSFERASE KAPPA"/>
    <property type="match status" value="1"/>
</dbReference>
<sequence>MKPTIVFWYEFASTYSYLSAMRIEETAARADVAVDWKPFLLGPIFKSQGWETSPFNIYPAKGRYMVRDIGRTAASRGIPFQMPASFPANGLKAARLAIAARSQGADAAFSRAVFAAAFAKGLDISDDAVLTDCLTSAGLEADDMRRLSTDMAVKSELRANTEEAQALGIFGAPSFSTPDGEMFWGDDRLDQALTWARKRAPG</sequence>
<dbReference type="InterPro" id="IPR051924">
    <property type="entry name" value="GST_Kappa/NadH"/>
</dbReference>
<dbReference type="CDD" id="cd03022">
    <property type="entry name" value="DsbA_HCCA_Iso"/>
    <property type="match status" value="1"/>
</dbReference>
<dbReference type="GO" id="GO:0018845">
    <property type="term" value="F:2-hydroxychromene-2-carboxylate isomerase activity"/>
    <property type="evidence" value="ECO:0007669"/>
    <property type="project" value="UniProtKB-UniRule"/>
</dbReference>
<accession>A0A1I7NSY5</accession>
<keyword evidence="1 4" id="KW-0413">Isomerase</keyword>
<dbReference type="Proteomes" id="UP000199423">
    <property type="component" value="Unassembled WGS sequence"/>
</dbReference>
<dbReference type="Gene3D" id="3.40.30.10">
    <property type="entry name" value="Glutaredoxin"/>
    <property type="match status" value="1"/>
</dbReference>
<evidence type="ECO:0000256" key="1">
    <source>
        <dbReference type="PIRNR" id="PIRNR006386"/>
    </source>
</evidence>
<dbReference type="RefSeq" id="WP_092869162.1">
    <property type="nucleotide sequence ID" value="NZ_FPCH01000003.1"/>
</dbReference>
<feature type="active site" description="Nucleophile" evidence="2">
    <location>
        <position position="13"/>
    </location>
</feature>
<dbReference type="GO" id="GO:0004364">
    <property type="term" value="F:glutathione transferase activity"/>
    <property type="evidence" value="ECO:0007669"/>
    <property type="project" value="TreeGrafter"/>
</dbReference>
<dbReference type="InterPro" id="IPR044087">
    <property type="entry name" value="NahD-like"/>
</dbReference>
<dbReference type="EMBL" id="FPCH01000003">
    <property type="protein sequence ID" value="SFV37784.1"/>
    <property type="molecule type" value="Genomic_DNA"/>
</dbReference>
<dbReference type="GO" id="GO:0004602">
    <property type="term" value="F:glutathione peroxidase activity"/>
    <property type="evidence" value="ECO:0007669"/>
    <property type="project" value="TreeGrafter"/>
</dbReference>
<dbReference type="InterPro" id="IPR014440">
    <property type="entry name" value="HCCAis_GSTk"/>
</dbReference>
<dbReference type="AlphaFoldDB" id="A0A1I7NSY5"/>
<reference evidence="5" key="1">
    <citation type="submission" date="2016-10" db="EMBL/GenBank/DDBJ databases">
        <authorList>
            <person name="Varghese N."/>
            <person name="Submissions S."/>
        </authorList>
    </citation>
    <scope>NUCLEOTIDE SEQUENCE [LARGE SCALE GENOMIC DNA]</scope>
    <source>
        <strain evidence="5">DSM 1565</strain>
    </source>
</reference>
<protein>
    <recommendedName>
        <fullName evidence="1">2-hydroxychromene-2-carboxylate isomerase</fullName>
        <ecNumber evidence="1">5.99.1.4</ecNumber>
    </recommendedName>
</protein>
<dbReference type="InterPro" id="IPR001853">
    <property type="entry name" value="DSBA-like_thioredoxin_dom"/>
</dbReference>
<proteinExistence type="inferred from homology"/>